<dbReference type="GO" id="GO:0003700">
    <property type="term" value="F:DNA-binding transcription factor activity"/>
    <property type="evidence" value="ECO:0007669"/>
    <property type="project" value="InterPro"/>
</dbReference>
<dbReference type="PROSITE" id="PS50949">
    <property type="entry name" value="HTH_GNTR"/>
    <property type="match status" value="1"/>
</dbReference>
<organism evidence="5 6">
    <name type="scientific">[Ruminococcus] torques</name>
    <dbReference type="NCBI Taxonomy" id="33039"/>
    <lineage>
        <taxon>Bacteria</taxon>
        <taxon>Bacillati</taxon>
        <taxon>Bacillota</taxon>
        <taxon>Clostridia</taxon>
        <taxon>Lachnospirales</taxon>
        <taxon>Lachnospiraceae</taxon>
        <taxon>Mediterraneibacter</taxon>
    </lineage>
</organism>
<dbReference type="SUPFAM" id="SSF46785">
    <property type="entry name" value="Winged helix' DNA-binding domain"/>
    <property type="match status" value="1"/>
</dbReference>
<evidence type="ECO:0000313" key="5">
    <source>
        <dbReference type="EMBL" id="VUX17703.1"/>
    </source>
</evidence>
<dbReference type="InterPro" id="IPR011711">
    <property type="entry name" value="GntR_C"/>
</dbReference>
<evidence type="ECO:0000256" key="1">
    <source>
        <dbReference type="ARBA" id="ARBA00023015"/>
    </source>
</evidence>
<dbReference type="PANTHER" id="PTHR43537:SF5">
    <property type="entry name" value="UXU OPERON TRANSCRIPTIONAL REGULATOR"/>
    <property type="match status" value="1"/>
</dbReference>
<dbReference type="RefSeq" id="WP_144367605.1">
    <property type="nucleotide sequence ID" value="NZ_CABHNA010000077.1"/>
</dbReference>
<dbReference type="Gene3D" id="1.20.120.530">
    <property type="entry name" value="GntR ligand-binding domain-like"/>
    <property type="match status" value="1"/>
</dbReference>
<gene>
    <name evidence="5" type="primary">pdhR_2</name>
    <name evidence="5" type="ORF">RTSSTS7063_02343</name>
</gene>
<dbReference type="Gene3D" id="1.10.10.10">
    <property type="entry name" value="Winged helix-like DNA-binding domain superfamily/Winged helix DNA-binding domain"/>
    <property type="match status" value="1"/>
</dbReference>
<reference evidence="5 6" key="1">
    <citation type="submission" date="2019-07" db="EMBL/GenBank/DDBJ databases">
        <authorList>
            <person name="Hibberd C M."/>
            <person name="Gehrig L. J."/>
            <person name="Chang H.-W."/>
            <person name="Venkatesh S."/>
        </authorList>
    </citation>
    <scope>NUCLEOTIDE SEQUENCE [LARGE SCALE GENOMIC DNA]</scope>
    <source>
        <strain evidence="5">Ruminococcus_torques_SSTS_Bg7063</strain>
    </source>
</reference>
<dbReference type="Proteomes" id="UP000363661">
    <property type="component" value="Unassembled WGS sequence"/>
</dbReference>
<dbReference type="SMART" id="SM00345">
    <property type="entry name" value="HTH_GNTR"/>
    <property type="match status" value="1"/>
</dbReference>
<dbReference type="Pfam" id="PF07729">
    <property type="entry name" value="FCD"/>
    <property type="match status" value="1"/>
</dbReference>
<protein>
    <submittedName>
        <fullName evidence="5">Pyruvate dehydrogenase complex repressor</fullName>
    </submittedName>
</protein>
<dbReference type="SUPFAM" id="SSF48008">
    <property type="entry name" value="GntR ligand-binding domain-like"/>
    <property type="match status" value="1"/>
</dbReference>
<keyword evidence="2" id="KW-0238">DNA-binding</keyword>
<dbReference type="EMBL" id="CABHNA010000077">
    <property type="protein sequence ID" value="VUX17703.1"/>
    <property type="molecule type" value="Genomic_DNA"/>
</dbReference>
<dbReference type="InterPro" id="IPR036388">
    <property type="entry name" value="WH-like_DNA-bd_sf"/>
</dbReference>
<accession>A0A564UDX3</accession>
<proteinExistence type="predicted"/>
<dbReference type="PRINTS" id="PR00035">
    <property type="entry name" value="HTHGNTR"/>
</dbReference>
<dbReference type="InterPro" id="IPR036390">
    <property type="entry name" value="WH_DNA-bd_sf"/>
</dbReference>
<evidence type="ECO:0000313" key="6">
    <source>
        <dbReference type="Proteomes" id="UP000363661"/>
    </source>
</evidence>
<keyword evidence="5" id="KW-0670">Pyruvate</keyword>
<dbReference type="AlphaFoldDB" id="A0A564UDX3"/>
<dbReference type="InterPro" id="IPR008920">
    <property type="entry name" value="TF_FadR/GntR_C"/>
</dbReference>
<keyword evidence="1" id="KW-0805">Transcription regulation</keyword>
<dbReference type="InterPro" id="IPR000524">
    <property type="entry name" value="Tscrpt_reg_HTH_GntR"/>
</dbReference>
<evidence type="ECO:0000256" key="3">
    <source>
        <dbReference type="ARBA" id="ARBA00023163"/>
    </source>
</evidence>
<feature type="domain" description="HTH gntR-type" evidence="4">
    <location>
        <begin position="21"/>
        <end position="89"/>
    </location>
</feature>
<sequence length="241" mass="27625">MNHINNTENENRISMKPIEKKSLYLKISDAIYRYIQMNNLQPGDKLPSERDMSSMLQTSRNSVREALRILEDRGLIYVKTGSGVFINNPYGENNSFTIQLTNCSLEEIEELQSALDHKAVENAMGRGTFQEKDQLVSTAAEMVKLAGENLYSHVLDRSFHDSLYKIGRNSAIEQMINKIRSYRFIQQEDSEDGNDSIWLATIPQHLMLAQALKDRDMKIAIQAIDEINEYGFEIAKKRVSN</sequence>
<dbReference type="CDD" id="cd07377">
    <property type="entry name" value="WHTH_GntR"/>
    <property type="match status" value="1"/>
</dbReference>
<keyword evidence="6" id="KW-1185">Reference proteome</keyword>
<evidence type="ECO:0000256" key="2">
    <source>
        <dbReference type="ARBA" id="ARBA00023125"/>
    </source>
</evidence>
<evidence type="ECO:0000259" key="4">
    <source>
        <dbReference type="PROSITE" id="PS50949"/>
    </source>
</evidence>
<dbReference type="GO" id="GO:0003677">
    <property type="term" value="F:DNA binding"/>
    <property type="evidence" value="ECO:0007669"/>
    <property type="project" value="UniProtKB-KW"/>
</dbReference>
<keyword evidence="3" id="KW-0804">Transcription</keyword>
<dbReference type="Pfam" id="PF00392">
    <property type="entry name" value="GntR"/>
    <property type="match status" value="1"/>
</dbReference>
<dbReference type="PANTHER" id="PTHR43537">
    <property type="entry name" value="TRANSCRIPTIONAL REGULATOR, GNTR FAMILY"/>
    <property type="match status" value="1"/>
</dbReference>
<name>A0A564UDX3_9FIRM</name>